<protein>
    <submittedName>
        <fullName evidence="1">Uncharacterized protein</fullName>
    </submittedName>
</protein>
<reference evidence="1 2" key="1">
    <citation type="submission" date="2018-02" db="EMBL/GenBank/DDBJ databases">
        <title>Draft genome sequencing of Pseudomonas frederiksbergensis 11-D3.</title>
        <authorList>
            <person name="Zheng B.-X."/>
        </authorList>
    </citation>
    <scope>NUCLEOTIDE SEQUENCE [LARGE SCALE GENOMIC DNA]</scope>
    <source>
        <strain evidence="1 2">11-D3</strain>
    </source>
</reference>
<dbReference type="AlphaFoldDB" id="A0A2S8H9G9"/>
<sequence>MIDSFGRDTSHLRDSKGEHPPEFATHCIAAVEELFGKAWLEGAEGQPGHRLQKLWERKDWLSTCELFGLGKCILLLTPKHNIWLNQTAKKIKSGVANAHGFITEILTCGSIRTNKGEVYPAPGNQKGFDFVVDFPSGFKYYISIKSQGMALHELTFHELGDRLKEAFAQRLEFLGVDGELYLQSTTHIDSDVFEYLIKFVGSVLKTPKTYTYRGCQLIFRKLPKSDKAYASCYRSHQVTISCPHHRNTLKNATSKLADAAKNMGLHLPCSDDYFRYLWIRVHSSTEVAVLEEAAKKMLDDDLRDYGFDGVFFIQPSVIRTESSSEINTYLSVAAAGLHQGYNRAIKEGRVSLITMDVPVGGLSLKPSELHITNGKITVPLPSNYYFYQKADMYFLMERDGDEMVGEWSSPASGIRHHIVYADGHKETLFPSPAVEVEETLII</sequence>
<proteinExistence type="predicted"/>
<dbReference type="EMBL" id="PUIN01000018">
    <property type="protein sequence ID" value="PQO98871.1"/>
    <property type="molecule type" value="Genomic_DNA"/>
</dbReference>
<accession>A0A2S8H9G9</accession>
<evidence type="ECO:0000313" key="1">
    <source>
        <dbReference type="EMBL" id="PQO98871.1"/>
    </source>
</evidence>
<gene>
    <name evidence="1" type="ORF">C5612_27095</name>
</gene>
<name>A0A2S8H9G9_9PSED</name>
<evidence type="ECO:0000313" key="2">
    <source>
        <dbReference type="Proteomes" id="UP000239687"/>
    </source>
</evidence>
<dbReference type="RefSeq" id="WP_105347650.1">
    <property type="nucleotide sequence ID" value="NZ_PUIN01000018.1"/>
</dbReference>
<organism evidence="1 2">
    <name type="scientific">Pseudomonas frederiksbergensis</name>
    <dbReference type="NCBI Taxonomy" id="104087"/>
    <lineage>
        <taxon>Bacteria</taxon>
        <taxon>Pseudomonadati</taxon>
        <taxon>Pseudomonadota</taxon>
        <taxon>Gammaproteobacteria</taxon>
        <taxon>Pseudomonadales</taxon>
        <taxon>Pseudomonadaceae</taxon>
        <taxon>Pseudomonas</taxon>
    </lineage>
</organism>
<dbReference type="Proteomes" id="UP000239687">
    <property type="component" value="Unassembled WGS sequence"/>
</dbReference>
<comment type="caution">
    <text evidence="1">The sequence shown here is derived from an EMBL/GenBank/DDBJ whole genome shotgun (WGS) entry which is preliminary data.</text>
</comment>